<comment type="caution">
    <text evidence="2">The sequence shown here is derived from an EMBL/GenBank/DDBJ whole genome shotgun (WGS) entry which is preliminary data.</text>
</comment>
<dbReference type="RefSeq" id="WP_108113834.1">
    <property type="nucleotide sequence ID" value="NZ_QBKT01000002.1"/>
</dbReference>
<keyword evidence="1" id="KW-0472">Membrane</keyword>
<dbReference type="Proteomes" id="UP000244090">
    <property type="component" value="Unassembled WGS sequence"/>
</dbReference>
<keyword evidence="3" id="KW-1185">Reference proteome</keyword>
<keyword evidence="1" id="KW-1133">Transmembrane helix</keyword>
<organism evidence="2 3">
    <name type="scientific">Kordia periserrulae</name>
    <dbReference type="NCBI Taxonomy" id="701523"/>
    <lineage>
        <taxon>Bacteria</taxon>
        <taxon>Pseudomonadati</taxon>
        <taxon>Bacteroidota</taxon>
        <taxon>Flavobacteriia</taxon>
        <taxon>Flavobacteriales</taxon>
        <taxon>Flavobacteriaceae</taxon>
        <taxon>Kordia</taxon>
    </lineage>
</organism>
<keyword evidence="1" id="KW-0812">Transmembrane</keyword>
<proteinExistence type="predicted"/>
<reference evidence="2 3" key="1">
    <citation type="submission" date="2018-04" db="EMBL/GenBank/DDBJ databases">
        <title>Genomic Encyclopedia of Archaeal and Bacterial Type Strains, Phase II (KMG-II): from individual species to whole genera.</title>
        <authorList>
            <person name="Goeker M."/>
        </authorList>
    </citation>
    <scope>NUCLEOTIDE SEQUENCE [LARGE SCALE GENOMIC DNA]</scope>
    <source>
        <strain evidence="2 3">DSM 25731</strain>
    </source>
</reference>
<name>A0A2T6C3G1_9FLAO</name>
<evidence type="ECO:0000313" key="3">
    <source>
        <dbReference type="Proteomes" id="UP000244090"/>
    </source>
</evidence>
<evidence type="ECO:0000313" key="2">
    <source>
        <dbReference type="EMBL" id="PTX62855.1"/>
    </source>
</evidence>
<dbReference type="OrthoDB" id="981524at2"/>
<sequence>MKNKELHSKKTGFSTPKDYFNSFEDRLFERMKTESVIPTETGFQTPDAYFDSLEDQLSEKLFTTNKTTKVIPLQRKRRYIHYLSYVAAACVVLLIAFHFFSGKDDLTIDNIANSEINSFIENDLIALNNYDVLTVYEEENVDVTSIFEVKLNETETIDYLENRADPYELLLEQ</sequence>
<accession>A0A2T6C3G1</accession>
<dbReference type="EMBL" id="QBKT01000002">
    <property type="protein sequence ID" value="PTX62855.1"/>
    <property type="molecule type" value="Genomic_DNA"/>
</dbReference>
<feature type="transmembrane region" description="Helical" evidence="1">
    <location>
        <begin position="79"/>
        <end position="100"/>
    </location>
</feature>
<protein>
    <submittedName>
        <fullName evidence="2">Uncharacterized protein</fullName>
    </submittedName>
</protein>
<evidence type="ECO:0000256" key="1">
    <source>
        <dbReference type="SAM" id="Phobius"/>
    </source>
</evidence>
<gene>
    <name evidence="2" type="ORF">C8N46_102255</name>
</gene>
<dbReference type="AlphaFoldDB" id="A0A2T6C3G1"/>